<keyword evidence="2" id="KW-0500">Molybdenum</keyword>
<dbReference type="Gene3D" id="3.40.50.740">
    <property type="match status" value="1"/>
</dbReference>
<sequence>MKTNQVIRISGNPYHLLSSDKTLPFGMPIAKAEVLLAGESGIENRSTACARGAAFLDSINSPYRITQPLKRVGKRGEGKWQTISFEQLVEEVVNGGNLFGEGEVEGLKAIRNLQDPINPKQPDLGVKANQLLVTFAGPEGRQPLLQRFAQRSFGTINFSQHGAYCGASYRNGSGAFMKDFDNNQHAKLDWDHAEFILFIGTSPALSGNPFKRQALQLAKRRPGLR</sequence>
<dbReference type="PANTHER" id="PTHR43742:SF9">
    <property type="entry name" value="TETRATHIONATE REDUCTASE SUBUNIT A"/>
    <property type="match status" value="1"/>
</dbReference>
<keyword evidence="3" id="KW-0479">Metal-binding</keyword>
<keyword evidence="10" id="KW-1185">Reference proteome</keyword>
<keyword evidence="1" id="KW-0004">4Fe-4S</keyword>
<proteinExistence type="predicted"/>
<feature type="domain" description="4Fe-4S Mo/W bis-MGD-type" evidence="8">
    <location>
        <begin position="1"/>
        <end position="63"/>
    </location>
</feature>
<comment type="caution">
    <text evidence="9">The sequence shown here is derived from an EMBL/GenBank/DDBJ whole genome shotgun (WGS) entry which is preliminary data.</text>
</comment>
<evidence type="ECO:0000256" key="2">
    <source>
        <dbReference type="ARBA" id="ARBA00022505"/>
    </source>
</evidence>
<dbReference type="Gene3D" id="3.40.228.10">
    <property type="entry name" value="Dimethylsulfoxide Reductase, domain 2"/>
    <property type="match status" value="1"/>
</dbReference>
<evidence type="ECO:0000256" key="4">
    <source>
        <dbReference type="ARBA" id="ARBA00022729"/>
    </source>
</evidence>
<dbReference type="GO" id="GO:0051539">
    <property type="term" value="F:4 iron, 4 sulfur cluster binding"/>
    <property type="evidence" value="ECO:0007669"/>
    <property type="project" value="UniProtKB-KW"/>
</dbReference>
<dbReference type="GO" id="GO:0016491">
    <property type="term" value="F:oxidoreductase activity"/>
    <property type="evidence" value="ECO:0007669"/>
    <property type="project" value="UniProtKB-KW"/>
</dbReference>
<evidence type="ECO:0000256" key="1">
    <source>
        <dbReference type="ARBA" id="ARBA00022485"/>
    </source>
</evidence>
<dbReference type="SUPFAM" id="SSF53706">
    <property type="entry name" value="Formate dehydrogenase/DMSO reductase, domains 1-3"/>
    <property type="match status" value="1"/>
</dbReference>
<dbReference type="Gene3D" id="3.30.200.210">
    <property type="match status" value="1"/>
</dbReference>
<gene>
    <name evidence="9" type="ORF">AK33_07820</name>
</gene>
<evidence type="ECO:0000313" key="9">
    <source>
        <dbReference type="EMBL" id="EXI62140.1"/>
    </source>
</evidence>
<dbReference type="AlphaFoldDB" id="A0A011NCL3"/>
<dbReference type="GO" id="GO:0046872">
    <property type="term" value="F:metal ion binding"/>
    <property type="evidence" value="ECO:0007669"/>
    <property type="project" value="UniProtKB-KW"/>
</dbReference>
<keyword evidence="5" id="KW-0560">Oxidoreductase</keyword>
<evidence type="ECO:0000256" key="7">
    <source>
        <dbReference type="ARBA" id="ARBA00023014"/>
    </source>
</evidence>
<dbReference type="InterPro" id="IPR006963">
    <property type="entry name" value="Mopterin_OxRdtase_4Fe-4S_dom"/>
</dbReference>
<organism evidence="9 10">
    <name type="scientific">Mannheimia granulomatis</name>
    <dbReference type="NCBI Taxonomy" id="85402"/>
    <lineage>
        <taxon>Bacteria</taxon>
        <taxon>Pseudomonadati</taxon>
        <taxon>Pseudomonadota</taxon>
        <taxon>Gammaproteobacteria</taxon>
        <taxon>Pasteurellales</taxon>
        <taxon>Pasteurellaceae</taxon>
        <taxon>Mannheimia</taxon>
    </lineage>
</organism>
<accession>A0A011NCL3</accession>
<evidence type="ECO:0000256" key="6">
    <source>
        <dbReference type="ARBA" id="ARBA00023004"/>
    </source>
</evidence>
<dbReference type="EMBL" id="JANJ01000005">
    <property type="protein sequence ID" value="EXI62140.1"/>
    <property type="molecule type" value="Genomic_DNA"/>
</dbReference>
<protein>
    <recommendedName>
        <fullName evidence="8">4Fe-4S Mo/W bis-MGD-type domain-containing protein</fullName>
    </recommendedName>
</protein>
<evidence type="ECO:0000313" key="10">
    <source>
        <dbReference type="Proteomes" id="UP000054123"/>
    </source>
</evidence>
<dbReference type="InterPro" id="IPR050612">
    <property type="entry name" value="Prok_Mopterin_Oxidored"/>
</dbReference>
<reference evidence="9 10" key="1">
    <citation type="journal article" date="2014" name="Genome Announc.">
        <title>Genome Sequence of a Presumptive Mannheimia haemolytica Strain with an A1/A6-Cross-Reactive Serotype from a White-Tailed Deer (Odocoileus virginianus).</title>
        <authorList>
            <person name="Lawrence P.K."/>
            <person name="Bey R.F."/>
            <person name="Wiener B."/>
            <person name="Kittichotirat W."/>
            <person name="Bumgarner R.E."/>
        </authorList>
    </citation>
    <scope>NUCLEOTIDE SEQUENCE [LARGE SCALE GENOMIC DNA]</scope>
    <source>
        <strain evidence="9 10">PKL10</strain>
    </source>
</reference>
<evidence type="ECO:0000256" key="5">
    <source>
        <dbReference type="ARBA" id="ARBA00023002"/>
    </source>
</evidence>
<keyword evidence="6" id="KW-0408">Iron</keyword>
<dbReference type="PANTHER" id="PTHR43742">
    <property type="entry name" value="TRIMETHYLAMINE-N-OXIDE REDUCTASE"/>
    <property type="match status" value="1"/>
</dbReference>
<name>A0A011NCL3_9PAST</name>
<dbReference type="Proteomes" id="UP000054123">
    <property type="component" value="Unassembled WGS sequence"/>
</dbReference>
<dbReference type="PATRIC" id="fig|1450449.3.peg.1544"/>
<evidence type="ECO:0000259" key="8">
    <source>
        <dbReference type="PROSITE" id="PS51669"/>
    </source>
</evidence>
<dbReference type="STRING" id="1122190.GCA_000621105_00574"/>
<dbReference type="PROSITE" id="PS51669">
    <property type="entry name" value="4FE4S_MOW_BIS_MGD"/>
    <property type="match status" value="1"/>
</dbReference>
<keyword evidence="7" id="KW-0411">Iron-sulfur</keyword>
<evidence type="ECO:0000256" key="3">
    <source>
        <dbReference type="ARBA" id="ARBA00022723"/>
    </source>
</evidence>
<keyword evidence="4" id="KW-0732">Signal</keyword>